<keyword evidence="3 6" id="KW-0812">Transmembrane</keyword>
<proteinExistence type="inferred from homology"/>
<sequence>MEDKPPTQKMGIMGTLRWFTQSDLLYKIIIFILPLAGLIASNVYISPSSQSWYTNIQFILPDISNNSYGMYISFYIYLVVGAALVLIYASGETMEFRKNKVESYSYFLIPLLFLLIYISNPIMLQSQSLLAPAIIYVFVTISALIILYYTFKINNMAKWLWLIFVIWIIYLTIFYFSGGINQSYKVTTIYSPEINQGCNDNTVIA</sequence>
<dbReference type="GeneID" id="18263531"/>
<evidence type="ECO:0000313" key="8">
    <source>
        <dbReference type="Proteomes" id="UP000174145"/>
    </source>
</evidence>
<keyword evidence="8" id="KW-1185">Reference proteome</keyword>
<evidence type="ECO:0000256" key="2">
    <source>
        <dbReference type="ARBA" id="ARBA00007524"/>
    </source>
</evidence>
<name>W6JIU0_9POXV</name>
<evidence type="ECO:0000256" key="5">
    <source>
        <dbReference type="ARBA" id="ARBA00023136"/>
    </source>
</evidence>
<dbReference type="OrthoDB" id="14345at10239"/>
<organism evidence="7 8">
    <name type="scientific">Alphaentomopoxvirus acuprea</name>
    <dbReference type="NCBI Taxonomy" id="62099"/>
    <lineage>
        <taxon>Viruses</taxon>
        <taxon>Varidnaviria</taxon>
        <taxon>Bamfordvirae</taxon>
        <taxon>Nucleocytoviricota</taxon>
        <taxon>Pokkesviricetes</taxon>
        <taxon>Chitovirales</taxon>
        <taxon>Poxviridae</taxon>
        <taxon>Entomopoxvirinae</taxon>
        <taxon>Alphaentomopoxvirus</taxon>
    </lineage>
</organism>
<dbReference type="Gene3D" id="1.20.1260.100">
    <property type="entry name" value="TspO/MBR protein"/>
    <property type="match status" value="1"/>
</dbReference>
<feature type="transmembrane region" description="Helical" evidence="6">
    <location>
        <begin position="103"/>
        <end position="123"/>
    </location>
</feature>
<feature type="transmembrane region" description="Helical" evidence="6">
    <location>
        <begin position="68"/>
        <end position="91"/>
    </location>
</feature>
<evidence type="ECO:0000313" key="7">
    <source>
        <dbReference type="EMBL" id="BAO49462.1"/>
    </source>
</evidence>
<dbReference type="GO" id="GO:0016020">
    <property type="term" value="C:membrane"/>
    <property type="evidence" value="ECO:0007669"/>
    <property type="project" value="UniProtKB-SubCell"/>
</dbReference>
<dbReference type="RefSeq" id="YP_009001575.1">
    <property type="nucleotide sequence ID" value="NC_023426.1"/>
</dbReference>
<comment type="subcellular location">
    <subcellularLocation>
        <location evidence="1">Membrane</location>
        <topology evidence="1">Multi-pass membrane protein</topology>
    </subcellularLocation>
</comment>
<accession>W6JIU0</accession>
<keyword evidence="5 6" id="KW-0472">Membrane</keyword>
<evidence type="ECO:0000256" key="4">
    <source>
        <dbReference type="ARBA" id="ARBA00022989"/>
    </source>
</evidence>
<feature type="transmembrane region" description="Helical" evidence="6">
    <location>
        <begin position="129"/>
        <end position="151"/>
    </location>
</feature>
<evidence type="ECO:0000256" key="6">
    <source>
        <dbReference type="SAM" id="Phobius"/>
    </source>
</evidence>
<feature type="transmembrane region" description="Helical" evidence="6">
    <location>
        <begin position="24"/>
        <end position="45"/>
    </location>
</feature>
<dbReference type="InterPro" id="IPR004307">
    <property type="entry name" value="TspO_MBR"/>
</dbReference>
<dbReference type="InterPro" id="IPR038330">
    <property type="entry name" value="TspO/MBR-related_sf"/>
</dbReference>
<comment type="similarity">
    <text evidence="2">Belongs to the TspO/BZRP family.</text>
</comment>
<evidence type="ECO:0000256" key="3">
    <source>
        <dbReference type="ARBA" id="ARBA00022692"/>
    </source>
</evidence>
<dbReference type="KEGG" id="vg:18263531"/>
<keyword evidence="4 6" id="KW-1133">Transmembrane helix</keyword>
<evidence type="ECO:0000256" key="1">
    <source>
        <dbReference type="ARBA" id="ARBA00004141"/>
    </source>
</evidence>
<protein>
    <submittedName>
        <fullName evidence="7">Tryptophan-rich sensory protein</fullName>
    </submittedName>
</protein>
<dbReference type="Proteomes" id="UP000174145">
    <property type="component" value="Segment"/>
</dbReference>
<dbReference type="EMBL" id="AP013055">
    <property type="protein sequence ID" value="BAO49462.1"/>
    <property type="molecule type" value="Genomic_DNA"/>
</dbReference>
<feature type="transmembrane region" description="Helical" evidence="6">
    <location>
        <begin position="158"/>
        <end position="176"/>
    </location>
</feature>
<reference evidence="7 8" key="1">
    <citation type="journal article" date="2014" name="Virology">
        <title>The complete genome sequence of the Alphaentomopoxvirus Anomala cuprea entomopoxvirus, including its terminal hairpin loop sequences, suggests a potentially unique mode of apoptosis inhibition and mode of DNA replication.</title>
        <authorList>
            <person name="Mitsuhashi W."/>
            <person name="Miyamoto K."/>
            <person name="Wada S."/>
        </authorList>
    </citation>
    <scope>NUCLEOTIDE SEQUENCE [LARGE SCALE GENOMIC DNA]</scope>
    <source>
        <strain evidence="7">CV6M</strain>
    </source>
</reference>
<dbReference type="Pfam" id="PF03073">
    <property type="entry name" value="TspO_MBR"/>
    <property type="match status" value="1"/>
</dbReference>